<name>A0A4T2GLS7_STRSU</name>
<dbReference type="InterPro" id="IPR051910">
    <property type="entry name" value="ComF/GntX_DNA_util-trans"/>
</dbReference>
<organism evidence="3 4">
    <name type="scientific">Streptococcus suis</name>
    <dbReference type="NCBI Taxonomy" id="1307"/>
    <lineage>
        <taxon>Bacteria</taxon>
        <taxon>Bacillati</taxon>
        <taxon>Bacillota</taxon>
        <taxon>Bacilli</taxon>
        <taxon>Lactobacillales</taxon>
        <taxon>Streptococcaceae</taxon>
        <taxon>Streptococcus</taxon>
    </lineage>
</organism>
<dbReference type="Pfam" id="PF00156">
    <property type="entry name" value="Pribosyltran"/>
    <property type="match status" value="1"/>
</dbReference>
<comment type="caution">
    <text evidence="3">The sequence shown here is derived from an EMBL/GenBank/DDBJ whole genome shotgun (WGS) entry which is preliminary data.</text>
</comment>
<dbReference type="PANTHER" id="PTHR47505:SF1">
    <property type="entry name" value="DNA UTILIZATION PROTEIN YHGH"/>
    <property type="match status" value="1"/>
</dbReference>
<gene>
    <name evidence="3" type="ORF">FAJ39_05205</name>
</gene>
<dbReference type="AlphaFoldDB" id="A0A4T2GLS7"/>
<dbReference type="InterPro" id="IPR000836">
    <property type="entry name" value="PRTase_dom"/>
</dbReference>
<feature type="domain" description="Phosphoribosyltransferase" evidence="2">
    <location>
        <begin position="170"/>
        <end position="218"/>
    </location>
</feature>
<evidence type="ECO:0000256" key="1">
    <source>
        <dbReference type="ARBA" id="ARBA00008007"/>
    </source>
</evidence>
<dbReference type="PANTHER" id="PTHR47505">
    <property type="entry name" value="DNA UTILIZATION PROTEIN YHGH"/>
    <property type="match status" value="1"/>
</dbReference>
<evidence type="ECO:0000313" key="4">
    <source>
        <dbReference type="Proteomes" id="UP000305165"/>
    </source>
</evidence>
<dbReference type="Gene3D" id="3.40.50.2020">
    <property type="match status" value="1"/>
</dbReference>
<dbReference type="EMBL" id="SSXO01000003">
    <property type="protein sequence ID" value="TIH99611.1"/>
    <property type="molecule type" value="Genomic_DNA"/>
</dbReference>
<comment type="similarity">
    <text evidence="1">Belongs to the ComF/GntX family.</text>
</comment>
<dbReference type="Proteomes" id="UP000305165">
    <property type="component" value="Unassembled WGS sequence"/>
</dbReference>
<proteinExistence type="inferred from homology"/>
<sequence>MINCLLCDQPISTKESFSNIFSFSKSQARTCQVCKAQFEKIGQKHCPSCYKYDEDKECEDCLHWRKQGLPADHLALFQYNQAMASYFSRYKFFGDYALRKVFASELKLMGKEWKDWQLVPIPLSQKSLEERGFNQVEALLEEAGLSYCNLLEKKETVKQSSLSRKERLETQQPFCLISEKVPAEKILLIDDIYTTGQTIQHARKILLKAGAKTVKSFSIAR</sequence>
<dbReference type="CDD" id="cd06223">
    <property type="entry name" value="PRTases_typeI"/>
    <property type="match status" value="1"/>
</dbReference>
<protein>
    <submittedName>
        <fullName evidence="3">ComF family protein</fullName>
    </submittedName>
</protein>
<reference evidence="3 4" key="1">
    <citation type="submission" date="2019-04" db="EMBL/GenBank/DDBJ databases">
        <title>Genome analysis of Streptococcus suis strain WUSS424.</title>
        <authorList>
            <person name="Chen H."/>
            <person name="Gao X."/>
            <person name="Wu Z."/>
        </authorList>
    </citation>
    <scope>NUCLEOTIDE SEQUENCE [LARGE SCALE GENOMIC DNA]</scope>
    <source>
        <strain evidence="3 4">WUSS424</strain>
    </source>
</reference>
<evidence type="ECO:0000259" key="2">
    <source>
        <dbReference type="Pfam" id="PF00156"/>
    </source>
</evidence>
<evidence type="ECO:0000313" key="3">
    <source>
        <dbReference type="EMBL" id="TIH99611.1"/>
    </source>
</evidence>
<dbReference type="OrthoDB" id="9779910at2"/>
<dbReference type="InterPro" id="IPR029057">
    <property type="entry name" value="PRTase-like"/>
</dbReference>
<accession>A0A4T2GLS7</accession>
<dbReference type="SUPFAM" id="SSF53271">
    <property type="entry name" value="PRTase-like"/>
    <property type="match status" value="1"/>
</dbReference>